<dbReference type="PRINTS" id="PR00411">
    <property type="entry name" value="PNDRDTASEI"/>
</dbReference>
<keyword evidence="8" id="KW-1185">Reference proteome</keyword>
<dbReference type="RefSeq" id="WP_076363469.1">
    <property type="nucleotide sequence ID" value="NZ_FTOM01000001.1"/>
</dbReference>
<dbReference type="Proteomes" id="UP000186098">
    <property type="component" value="Unassembled WGS sequence"/>
</dbReference>
<feature type="domain" description="Reductase C-terminal" evidence="6">
    <location>
        <begin position="319"/>
        <end position="401"/>
    </location>
</feature>
<dbReference type="SUPFAM" id="SSF55424">
    <property type="entry name" value="FAD/NAD-linked reductases, dimerisation (C-terminal) domain"/>
    <property type="match status" value="1"/>
</dbReference>
<dbReference type="Gene3D" id="3.50.50.60">
    <property type="entry name" value="FAD/NAD(P)-binding domain"/>
    <property type="match status" value="2"/>
</dbReference>
<keyword evidence="2" id="KW-0285">Flavoprotein</keyword>
<dbReference type="EMBL" id="FTOM01000001">
    <property type="protein sequence ID" value="SIS57600.1"/>
    <property type="molecule type" value="Genomic_DNA"/>
</dbReference>
<dbReference type="GO" id="GO:0051213">
    <property type="term" value="F:dioxygenase activity"/>
    <property type="evidence" value="ECO:0007669"/>
    <property type="project" value="UniProtKB-KW"/>
</dbReference>
<dbReference type="PRINTS" id="PR00368">
    <property type="entry name" value="FADPNR"/>
</dbReference>
<evidence type="ECO:0000313" key="7">
    <source>
        <dbReference type="EMBL" id="SIS57600.1"/>
    </source>
</evidence>
<evidence type="ECO:0000256" key="4">
    <source>
        <dbReference type="ARBA" id="ARBA00023002"/>
    </source>
</evidence>
<evidence type="ECO:0000256" key="3">
    <source>
        <dbReference type="ARBA" id="ARBA00022827"/>
    </source>
</evidence>
<accession>A0A1N7K7R2</accession>
<dbReference type="OrthoDB" id="7809559at2"/>
<reference evidence="8" key="1">
    <citation type="submission" date="2017-01" db="EMBL/GenBank/DDBJ databases">
        <authorList>
            <person name="Varghese N."/>
            <person name="Submissions S."/>
        </authorList>
    </citation>
    <scope>NUCLEOTIDE SEQUENCE [LARGE SCALE GENOMIC DNA]</scope>
    <source>
        <strain evidence="8">DSM 18714</strain>
    </source>
</reference>
<feature type="domain" description="FAD/NAD(P)-binding" evidence="5">
    <location>
        <begin position="4"/>
        <end position="300"/>
    </location>
</feature>
<dbReference type="AlphaFoldDB" id="A0A1N7K7R2"/>
<dbReference type="GO" id="GO:0016651">
    <property type="term" value="F:oxidoreductase activity, acting on NAD(P)H"/>
    <property type="evidence" value="ECO:0007669"/>
    <property type="project" value="TreeGrafter"/>
</dbReference>
<dbReference type="InterPro" id="IPR028202">
    <property type="entry name" value="Reductase_C"/>
</dbReference>
<evidence type="ECO:0000256" key="2">
    <source>
        <dbReference type="ARBA" id="ARBA00022630"/>
    </source>
</evidence>
<evidence type="ECO:0000259" key="6">
    <source>
        <dbReference type="Pfam" id="PF14759"/>
    </source>
</evidence>
<name>A0A1N7K7R2_9RHOB</name>
<organism evidence="7 8">
    <name type="scientific">Phaeovulum vinaykumarii</name>
    <dbReference type="NCBI Taxonomy" id="407234"/>
    <lineage>
        <taxon>Bacteria</taxon>
        <taxon>Pseudomonadati</taxon>
        <taxon>Pseudomonadota</taxon>
        <taxon>Alphaproteobacteria</taxon>
        <taxon>Rhodobacterales</taxon>
        <taxon>Paracoccaceae</taxon>
        <taxon>Phaeovulum</taxon>
    </lineage>
</organism>
<dbReference type="PANTHER" id="PTHR43557:SF2">
    <property type="entry name" value="RIESKE DOMAIN-CONTAINING PROTEIN-RELATED"/>
    <property type="match status" value="1"/>
</dbReference>
<dbReference type="SUPFAM" id="SSF51905">
    <property type="entry name" value="FAD/NAD(P)-binding domain"/>
    <property type="match status" value="2"/>
</dbReference>
<dbReference type="InterPro" id="IPR023753">
    <property type="entry name" value="FAD/NAD-binding_dom"/>
</dbReference>
<dbReference type="Gene3D" id="3.30.390.30">
    <property type="match status" value="1"/>
</dbReference>
<comment type="cofactor">
    <cofactor evidence="1">
        <name>FAD</name>
        <dbReference type="ChEBI" id="CHEBI:57692"/>
    </cofactor>
</comment>
<evidence type="ECO:0000259" key="5">
    <source>
        <dbReference type="Pfam" id="PF07992"/>
    </source>
</evidence>
<dbReference type="STRING" id="407234.SAMN05421795_101685"/>
<dbReference type="InterPro" id="IPR050446">
    <property type="entry name" value="FAD-oxidoreductase/Apoptosis"/>
</dbReference>
<dbReference type="PANTHER" id="PTHR43557">
    <property type="entry name" value="APOPTOSIS-INDUCING FACTOR 1"/>
    <property type="match status" value="1"/>
</dbReference>
<dbReference type="GO" id="GO:0005737">
    <property type="term" value="C:cytoplasm"/>
    <property type="evidence" value="ECO:0007669"/>
    <property type="project" value="TreeGrafter"/>
</dbReference>
<protein>
    <submittedName>
        <fullName evidence="7">3-phenylpropionate/trans-cinnamate dioxygenase ferredoxin reductase subunit</fullName>
    </submittedName>
</protein>
<keyword evidence="7" id="KW-0223">Dioxygenase</keyword>
<sequence>MSGIVIVGAGQAAASAAARLRTGGFDGPITLVGDEPVPPYQRPPLSKGYLLGEMSLERMLLRPEAFWAEAGVRLRLGTPAAAIDRDQRRLRLADGETIPYRTLILATGAAPRRIPAEKNGDLAGVYTVRRLADVTAMTPEFRPGARLVVVGGGYVGLEAAAVARKLGLHVVLVEAAPRILGRVASEATADALRMLHQGQGVQLIEGMGLERLEGADGRVSAVRLADGRLLPCDFVIAGIGAEPVTALAEAAGLSVSNGIVVDEYGGTSDPAIWAAGDCAAFPLGERRIRLESVGNAVDMGDLVAANILGAGQPYMPKPWFWSDQYDAKLQIAGLGQGADTHVLRPGPSGQSVWCFRGRELLAVEALNDPRAYMIGRRLIEAGRHPAPAAIADTATDLKELLA</sequence>
<proteinExistence type="predicted"/>
<keyword evidence="3" id="KW-0274">FAD</keyword>
<evidence type="ECO:0000256" key="1">
    <source>
        <dbReference type="ARBA" id="ARBA00001974"/>
    </source>
</evidence>
<dbReference type="InterPro" id="IPR036188">
    <property type="entry name" value="FAD/NAD-bd_sf"/>
</dbReference>
<dbReference type="Pfam" id="PF14759">
    <property type="entry name" value="Reductase_C"/>
    <property type="match status" value="1"/>
</dbReference>
<keyword evidence="4" id="KW-0560">Oxidoreductase</keyword>
<evidence type="ECO:0000313" key="8">
    <source>
        <dbReference type="Proteomes" id="UP000186098"/>
    </source>
</evidence>
<dbReference type="Pfam" id="PF07992">
    <property type="entry name" value="Pyr_redox_2"/>
    <property type="match status" value="1"/>
</dbReference>
<gene>
    <name evidence="7" type="ORF">SAMN05421795_101685</name>
</gene>
<dbReference type="InterPro" id="IPR016156">
    <property type="entry name" value="FAD/NAD-linked_Rdtase_dimer_sf"/>
</dbReference>